<keyword evidence="7" id="KW-0813">Transport</keyword>
<dbReference type="Proteomes" id="UP000242188">
    <property type="component" value="Unassembled WGS sequence"/>
</dbReference>
<evidence type="ECO:0000259" key="11">
    <source>
        <dbReference type="Pfam" id="PF07670"/>
    </source>
</evidence>
<feature type="transmembrane region" description="Helical" evidence="7">
    <location>
        <begin position="351"/>
        <end position="373"/>
    </location>
</feature>
<comment type="subcellular location">
    <subcellularLocation>
        <location evidence="1">Cell membrane</location>
        <topology evidence="1">Multi-pass membrane protein</topology>
    </subcellularLocation>
</comment>
<feature type="transmembrane region" description="Helical" evidence="7">
    <location>
        <begin position="162"/>
        <end position="185"/>
    </location>
</feature>
<evidence type="ECO:0000313" key="12">
    <source>
        <dbReference type="EMBL" id="OWF42578.1"/>
    </source>
</evidence>
<feature type="region of interest" description="Disordered" evidence="8">
    <location>
        <begin position="1"/>
        <end position="26"/>
    </location>
</feature>
<name>A0A210Q1G5_MIZYE</name>
<dbReference type="InterPro" id="IPR018270">
    <property type="entry name" value="C_nuclsd_transpt_met_bac"/>
</dbReference>
<keyword evidence="4 7" id="KW-0812">Transmembrane</keyword>
<feature type="transmembrane region" description="Helical" evidence="7">
    <location>
        <begin position="274"/>
        <end position="296"/>
    </location>
</feature>
<feature type="domain" description="Nucleoside transporter/FeoB GTPase Gate" evidence="11">
    <location>
        <begin position="277"/>
        <end position="374"/>
    </location>
</feature>
<dbReference type="AlphaFoldDB" id="A0A210Q1G5"/>
<evidence type="ECO:0000259" key="10">
    <source>
        <dbReference type="Pfam" id="PF07662"/>
    </source>
</evidence>
<evidence type="ECO:0000256" key="7">
    <source>
        <dbReference type="RuleBase" id="RU362018"/>
    </source>
</evidence>
<comment type="caution">
    <text evidence="12">The sequence shown here is derived from an EMBL/GenBank/DDBJ whole genome shotgun (WGS) entry which is preliminary data.</text>
</comment>
<feature type="transmembrane region" description="Helical" evidence="7">
    <location>
        <begin position="437"/>
        <end position="459"/>
    </location>
</feature>
<feature type="transmembrane region" description="Helical" evidence="7">
    <location>
        <begin position="604"/>
        <end position="626"/>
    </location>
</feature>
<dbReference type="PANTHER" id="PTHR10590">
    <property type="entry name" value="SODIUM/NUCLEOSIDE COTRANSPORTER"/>
    <property type="match status" value="1"/>
</dbReference>
<feature type="compositionally biased region" description="Polar residues" evidence="8">
    <location>
        <begin position="9"/>
        <end position="20"/>
    </location>
</feature>
<keyword evidence="5 7" id="KW-1133">Transmembrane helix</keyword>
<evidence type="ECO:0000313" key="13">
    <source>
        <dbReference type="Proteomes" id="UP000242188"/>
    </source>
</evidence>
<dbReference type="Pfam" id="PF01773">
    <property type="entry name" value="Nucleos_tra2_N"/>
    <property type="match status" value="1"/>
</dbReference>
<feature type="transmembrane region" description="Helical" evidence="7">
    <location>
        <begin position="568"/>
        <end position="592"/>
    </location>
</feature>
<organism evidence="12 13">
    <name type="scientific">Mizuhopecten yessoensis</name>
    <name type="common">Japanese scallop</name>
    <name type="synonym">Patinopecten yessoensis</name>
    <dbReference type="NCBI Taxonomy" id="6573"/>
    <lineage>
        <taxon>Eukaryota</taxon>
        <taxon>Metazoa</taxon>
        <taxon>Spiralia</taxon>
        <taxon>Lophotrochozoa</taxon>
        <taxon>Mollusca</taxon>
        <taxon>Bivalvia</taxon>
        <taxon>Autobranchia</taxon>
        <taxon>Pteriomorphia</taxon>
        <taxon>Pectinida</taxon>
        <taxon>Pectinoidea</taxon>
        <taxon>Pectinidae</taxon>
        <taxon>Mizuhopecten</taxon>
    </lineage>
</organism>
<feature type="transmembrane region" description="Helical" evidence="7">
    <location>
        <begin position="216"/>
        <end position="234"/>
    </location>
</feature>
<keyword evidence="3" id="KW-1003">Cell membrane</keyword>
<evidence type="ECO:0000259" key="9">
    <source>
        <dbReference type="Pfam" id="PF01773"/>
    </source>
</evidence>
<feature type="transmembrane region" description="Helical" evidence="7">
    <location>
        <begin position="113"/>
        <end position="132"/>
    </location>
</feature>
<evidence type="ECO:0000256" key="5">
    <source>
        <dbReference type="ARBA" id="ARBA00022989"/>
    </source>
</evidence>
<feature type="transmembrane region" description="Helical" evidence="7">
    <location>
        <begin position="86"/>
        <end position="107"/>
    </location>
</feature>
<evidence type="ECO:0000256" key="8">
    <source>
        <dbReference type="SAM" id="MobiDB-lite"/>
    </source>
</evidence>
<dbReference type="PANTHER" id="PTHR10590:SF4">
    <property type="entry name" value="SOLUTE CARRIER FAMILY 28 MEMBER 3"/>
    <property type="match status" value="1"/>
</dbReference>
<comment type="similarity">
    <text evidence="2 7">Belongs to the concentrative nucleoside transporter (CNT) (TC 2.A.41) family.</text>
</comment>
<dbReference type="InterPro" id="IPR011642">
    <property type="entry name" value="Gate_dom"/>
</dbReference>
<keyword evidence="6 7" id="KW-0472">Membrane</keyword>
<dbReference type="NCBIfam" id="TIGR00804">
    <property type="entry name" value="nupC"/>
    <property type="match status" value="1"/>
</dbReference>
<evidence type="ECO:0000256" key="1">
    <source>
        <dbReference type="ARBA" id="ARBA00004651"/>
    </source>
</evidence>
<dbReference type="InterPro" id="IPR002668">
    <property type="entry name" value="CNT_N_dom"/>
</dbReference>
<dbReference type="GO" id="GO:0005886">
    <property type="term" value="C:plasma membrane"/>
    <property type="evidence" value="ECO:0007669"/>
    <property type="project" value="UniProtKB-SubCell"/>
</dbReference>
<reference evidence="12 13" key="1">
    <citation type="journal article" date="2017" name="Nat. Ecol. Evol.">
        <title>Scallop genome provides insights into evolution of bilaterian karyotype and development.</title>
        <authorList>
            <person name="Wang S."/>
            <person name="Zhang J."/>
            <person name="Jiao W."/>
            <person name="Li J."/>
            <person name="Xun X."/>
            <person name="Sun Y."/>
            <person name="Guo X."/>
            <person name="Huan P."/>
            <person name="Dong B."/>
            <person name="Zhang L."/>
            <person name="Hu X."/>
            <person name="Sun X."/>
            <person name="Wang J."/>
            <person name="Zhao C."/>
            <person name="Wang Y."/>
            <person name="Wang D."/>
            <person name="Huang X."/>
            <person name="Wang R."/>
            <person name="Lv J."/>
            <person name="Li Y."/>
            <person name="Zhang Z."/>
            <person name="Liu B."/>
            <person name="Lu W."/>
            <person name="Hui Y."/>
            <person name="Liang J."/>
            <person name="Zhou Z."/>
            <person name="Hou R."/>
            <person name="Li X."/>
            <person name="Liu Y."/>
            <person name="Li H."/>
            <person name="Ning X."/>
            <person name="Lin Y."/>
            <person name="Zhao L."/>
            <person name="Xing Q."/>
            <person name="Dou J."/>
            <person name="Li Y."/>
            <person name="Mao J."/>
            <person name="Guo H."/>
            <person name="Dou H."/>
            <person name="Li T."/>
            <person name="Mu C."/>
            <person name="Jiang W."/>
            <person name="Fu Q."/>
            <person name="Fu X."/>
            <person name="Miao Y."/>
            <person name="Liu J."/>
            <person name="Yu Q."/>
            <person name="Li R."/>
            <person name="Liao H."/>
            <person name="Li X."/>
            <person name="Kong Y."/>
            <person name="Jiang Z."/>
            <person name="Chourrout D."/>
            <person name="Li R."/>
            <person name="Bao Z."/>
        </authorList>
    </citation>
    <scope>NUCLEOTIDE SEQUENCE [LARGE SCALE GENOMIC DNA]</scope>
    <source>
        <strain evidence="12 13">PY_sf001</strain>
    </source>
</reference>
<dbReference type="OrthoDB" id="6075923at2759"/>
<proteinExistence type="inferred from homology"/>
<evidence type="ECO:0000256" key="4">
    <source>
        <dbReference type="ARBA" id="ARBA00022692"/>
    </source>
</evidence>
<evidence type="ECO:0000256" key="2">
    <source>
        <dbReference type="ARBA" id="ARBA00009033"/>
    </source>
</evidence>
<feature type="domain" description="Concentrative nucleoside transporter N-terminal" evidence="9">
    <location>
        <begin position="196"/>
        <end position="267"/>
    </location>
</feature>
<evidence type="ECO:0000256" key="6">
    <source>
        <dbReference type="ARBA" id="ARBA00023136"/>
    </source>
</evidence>
<dbReference type="Pfam" id="PF07670">
    <property type="entry name" value="Gate"/>
    <property type="match status" value="1"/>
</dbReference>
<feature type="domain" description="Concentrative nucleoside transporter C-terminal" evidence="10">
    <location>
        <begin position="379"/>
        <end position="623"/>
    </location>
</feature>
<sequence length="629" mass="69305">MPIELKSYQVGQGDQTNQGYTPDDQDEIQSPNNVTIQIKNGRPGDIDTVTDFDEEPPTGRCALCVFNIRQNVVSGLMSQRIQIQRCVIIIILCLYFAYFGYCMYFRFGDEGSIRLLVCTVFGVLLAFSLLVAGRTRNQRRRLWERSLKPCVTSRAGRRCHAIFSLLLKIAVFCVIAAYIIFDVAIDHPQNLIAVAGQAIYIIIFFVFSISPAKVRWHTIFWGFALQYILALIILRQEWGFQIFKYLGDRVGEFLQHSDAGAIFMFSDPLISAHIFAFTVLPIVVFFYTMISILYYLGVMQFVVRVLGRALAFSMDTTPAESLNAAGNIFVGMTEAPLMIGPFLKDMTSSELHAVMTGGFATIAGSVLGAYVSFGVPANHLISASVMSAPAALAISKLAYPEVEVSKSTTKDFDRMEKAKERNIIEAATAGATASTKLVAAIAVNIIAFLSLLNFVNATLVWCGERAGIEGFTLEFICSYVFFPVAFFMGTDVADCRKIAELIGVKTFTNEFIAYQKLAVVISNGDALANYTSFFNNTAHWYWNNGNVILNNTRQELVGGVISSKSEVIATYALCGFSNFGSIGILLGAMGAIVPTRKRDLTRMVVRAMISGTVACFLTACIAGLLYKDY</sequence>
<gene>
    <name evidence="12" type="ORF">KP79_PYT19142</name>
</gene>
<protein>
    <recommendedName>
        <fullName evidence="7">Sodium/nucleoside cotransporter</fullName>
    </recommendedName>
</protein>
<dbReference type="Pfam" id="PF07662">
    <property type="entry name" value="Nucleos_tra2_C"/>
    <property type="match status" value="1"/>
</dbReference>
<evidence type="ECO:0000256" key="3">
    <source>
        <dbReference type="ARBA" id="ARBA00022475"/>
    </source>
</evidence>
<feature type="transmembrane region" description="Helical" evidence="7">
    <location>
        <begin position="191"/>
        <end position="209"/>
    </location>
</feature>
<dbReference type="InterPro" id="IPR008276">
    <property type="entry name" value="C_nuclsd_transpt"/>
</dbReference>
<feature type="transmembrane region" description="Helical" evidence="7">
    <location>
        <begin position="471"/>
        <end position="489"/>
    </location>
</feature>
<keyword evidence="13" id="KW-1185">Reference proteome</keyword>
<accession>A0A210Q1G5</accession>
<dbReference type="InterPro" id="IPR011657">
    <property type="entry name" value="CNT_C_dom"/>
</dbReference>
<dbReference type="GO" id="GO:0005415">
    <property type="term" value="F:nucleoside:sodium symporter activity"/>
    <property type="evidence" value="ECO:0007669"/>
    <property type="project" value="TreeGrafter"/>
</dbReference>
<dbReference type="EMBL" id="NEDP02005257">
    <property type="protein sequence ID" value="OWF42578.1"/>
    <property type="molecule type" value="Genomic_DNA"/>
</dbReference>